<accession>A0ABW3JDE0</accession>
<proteinExistence type="predicted"/>
<evidence type="ECO:0000313" key="3">
    <source>
        <dbReference type="Proteomes" id="UP001597102"/>
    </source>
</evidence>
<comment type="caution">
    <text evidence="2">The sequence shown here is derived from an EMBL/GenBank/DDBJ whole genome shotgun (WGS) entry which is preliminary data.</text>
</comment>
<keyword evidence="3" id="KW-1185">Reference proteome</keyword>
<protein>
    <submittedName>
        <fullName evidence="2">Uncharacterized protein</fullName>
    </submittedName>
</protein>
<dbReference type="RefSeq" id="WP_379090112.1">
    <property type="nucleotide sequence ID" value="NZ_JBHTJO010000001.1"/>
</dbReference>
<sequence>MLKYIAVILALLGTSPALAHSESEVHPGPHGGHIIDAGGGVQHWELVADHDALVLYVTDGEEKPVSTEGGAAQGTVLADGKTSQVNFEPSGENTLTAEGDFGHHHDMVVIVKTKDVGGESLQARLTPLH</sequence>
<feature type="signal peptide" evidence="1">
    <location>
        <begin position="1"/>
        <end position="19"/>
    </location>
</feature>
<feature type="chain" id="PRO_5046558119" evidence="1">
    <location>
        <begin position="20"/>
        <end position="129"/>
    </location>
</feature>
<evidence type="ECO:0000313" key="2">
    <source>
        <dbReference type="EMBL" id="MFD0987798.1"/>
    </source>
</evidence>
<name>A0ABW3JDE0_9HYPH</name>
<keyword evidence="1" id="KW-0732">Signal</keyword>
<dbReference type="Proteomes" id="UP001597102">
    <property type="component" value="Unassembled WGS sequence"/>
</dbReference>
<gene>
    <name evidence="2" type="ORF">ACFQ2F_11895</name>
</gene>
<dbReference type="EMBL" id="JBHTJO010000001">
    <property type="protein sequence ID" value="MFD0987798.1"/>
    <property type="molecule type" value="Genomic_DNA"/>
</dbReference>
<reference evidence="3" key="1">
    <citation type="journal article" date="2019" name="Int. J. Syst. Evol. Microbiol.">
        <title>The Global Catalogue of Microorganisms (GCM) 10K type strain sequencing project: providing services to taxonomists for standard genome sequencing and annotation.</title>
        <authorList>
            <consortium name="The Broad Institute Genomics Platform"/>
            <consortium name="The Broad Institute Genome Sequencing Center for Infectious Disease"/>
            <person name="Wu L."/>
            <person name="Ma J."/>
        </authorList>
    </citation>
    <scope>NUCLEOTIDE SEQUENCE [LARGE SCALE GENOMIC DNA]</scope>
    <source>
        <strain evidence="3">CCUG 61697</strain>
    </source>
</reference>
<organism evidence="2 3">
    <name type="scientific">Methyloligella solikamskensis</name>
    <dbReference type="NCBI Taxonomy" id="1177756"/>
    <lineage>
        <taxon>Bacteria</taxon>
        <taxon>Pseudomonadati</taxon>
        <taxon>Pseudomonadota</taxon>
        <taxon>Alphaproteobacteria</taxon>
        <taxon>Hyphomicrobiales</taxon>
        <taxon>Hyphomicrobiaceae</taxon>
        <taxon>Methyloligella</taxon>
    </lineage>
</organism>
<evidence type="ECO:0000256" key="1">
    <source>
        <dbReference type="SAM" id="SignalP"/>
    </source>
</evidence>